<reference evidence="2" key="1">
    <citation type="submission" date="2021-06" db="EMBL/GenBank/DDBJ databases">
        <authorList>
            <consortium name="Wellcome Sanger Institute Data Sharing"/>
        </authorList>
    </citation>
    <scope>NUCLEOTIDE SEQUENCE [LARGE SCALE GENOMIC DNA]</scope>
</reference>
<dbReference type="Proteomes" id="UP000694620">
    <property type="component" value="Chromosome 7"/>
</dbReference>
<organism evidence="2 3">
    <name type="scientific">Erpetoichthys calabaricus</name>
    <name type="common">Rope fish</name>
    <name type="synonym">Calamoichthys calabaricus</name>
    <dbReference type="NCBI Taxonomy" id="27687"/>
    <lineage>
        <taxon>Eukaryota</taxon>
        <taxon>Metazoa</taxon>
        <taxon>Chordata</taxon>
        <taxon>Craniata</taxon>
        <taxon>Vertebrata</taxon>
        <taxon>Euteleostomi</taxon>
        <taxon>Actinopterygii</taxon>
        <taxon>Polypteriformes</taxon>
        <taxon>Polypteridae</taxon>
        <taxon>Erpetoichthys</taxon>
    </lineage>
</organism>
<dbReference type="Pfam" id="PF13843">
    <property type="entry name" value="DDE_Tnp_1_7"/>
    <property type="match status" value="1"/>
</dbReference>
<dbReference type="InterPro" id="IPR029526">
    <property type="entry name" value="PGBD"/>
</dbReference>
<reference evidence="2" key="2">
    <citation type="submission" date="2025-08" db="UniProtKB">
        <authorList>
            <consortium name="Ensembl"/>
        </authorList>
    </citation>
    <scope>IDENTIFICATION</scope>
</reference>
<evidence type="ECO:0000313" key="2">
    <source>
        <dbReference type="Ensembl" id="ENSECRP00000012640.1"/>
    </source>
</evidence>
<dbReference type="AlphaFoldDB" id="A0A8C4S5Q9"/>
<reference evidence="2" key="3">
    <citation type="submission" date="2025-09" db="UniProtKB">
        <authorList>
            <consortium name="Ensembl"/>
        </authorList>
    </citation>
    <scope>IDENTIFICATION</scope>
</reference>
<proteinExistence type="predicted"/>
<accession>A0A8C4S5Q9</accession>
<dbReference type="GeneTree" id="ENSGT00940000166554"/>
<evidence type="ECO:0000313" key="3">
    <source>
        <dbReference type="Proteomes" id="UP000694620"/>
    </source>
</evidence>
<evidence type="ECO:0000259" key="1">
    <source>
        <dbReference type="Pfam" id="PF13843"/>
    </source>
</evidence>
<dbReference type="PANTHER" id="PTHR47272">
    <property type="entry name" value="DDE_TNP_1_7 DOMAIN-CONTAINING PROTEIN"/>
    <property type="match status" value="1"/>
</dbReference>
<dbReference type="PANTHER" id="PTHR47272:SF1">
    <property type="entry name" value="PIGGYBAC TRANSPOSABLE ELEMENT-DERIVED PROTEIN 3-LIKE"/>
    <property type="match status" value="1"/>
</dbReference>
<feature type="domain" description="PiggyBac transposable element-derived protein" evidence="1">
    <location>
        <begin position="92"/>
        <end position="318"/>
    </location>
</feature>
<dbReference type="Ensembl" id="ENSECRT00000012856.1">
    <property type="protein sequence ID" value="ENSECRP00000012640.1"/>
    <property type="gene ID" value="ENSECRG00000008435.1"/>
</dbReference>
<sequence>MIGSEYAPDYFDLDELEDLVVSNDNTSEDELETSVVEVEESIPITTSSKPSTSRNFQSKRIPLWRHISGDGTARPMPEWLGQIDSSGVIKRPVEYFRHFFSKDIITHIVDQSNLYAIQQNPNKPLALSRQELEQFLGTLLAMSMVKLSNSRLYWKSKLNCPIVSEVISRDRWEEIKSKIHFNDNSQIPLPNEKTDKLFKIRPLIDHLQKKFREIPMPQMLCVDEQIVPFKGRSSMKQYIPSKPHKWGYKLFVLCDDKGIMYDFFIYSEKIEPVLGEPDLGASSNVVLKLAQSIPVGLNHLLYFDNWFTSLPLMTTLAK</sequence>
<name>A0A8C4S5Q9_ERPCA</name>
<protein>
    <recommendedName>
        <fullName evidence="1">PiggyBac transposable element-derived protein domain-containing protein</fullName>
    </recommendedName>
</protein>
<keyword evidence="3" id="KW-1185">Reference proteome</keyword>